<organism evidence="1 2">
    <name type="scientific">Nephila pilipes</name>
    <name type="common">Giant wood spider</name>
    <name type="synonym">Nephila maculata</name>
    <dbReference type="NCBI Taxonomy" id="299642"/>
    <lineage>
        <taxon>Eukaryota</taxon>
        <taxon>Metazoa</taxon>
        <taxon>Ecdysozoa</taxon>
        <taxon>Arthropoda</taxon>
        <taxon>Chelicerata</taxon>
        <taxon>Arachnida</taxon>
        <taxon>Araneae</taxon>
        <taxon>Araneomorphae</taxon>
        <taxon>Entelegynae</taxon>
        <taxon>Araneoidea</taxon>
        <taxon>Nephilidae</taxon>
        <taxon>Nephila</taxon>
    </lineage>
</organism>
<comment type="caution">
    <text evidence="1">The sequence shown here is derived from an EMBL/GenBank/DDBJ whole genome shotgun (WGS) entry which is preliminary data.</text>
</comment>
<accession>A0A8X6PYE6</accession>
<evidence type="ECO:0000313" key="1">
    <source>
        <dbReference type="EMBL" id="GFT86889.1"/>
    </source>
</evidence>
<evidence type="ECO:0000313" key="2">
    <source>
        <dbReference type="Proteomes" id="UP000887013"/>
    </source>
</evidence>
<sequence>MFSGNMIRDVDDIVVALVLLGGKGVEFELIWDRWNFSLEILKSIRCECLWRFIARALKTEAQLLSRVDVCRKPTIHPIPRPQTILWAALTQRGAGTHYPPSSCVWLTESVPNGLEGSRPTRRVD</sequence>
<proteinExistence type="predicted"/>
<keyword evidence="2" id="KW-1185">Reference proteome</keyword>
<name>A0A8X6PYE6_NEPPI</name>
<reference evidence="1" key="1">
    <citation type="submission" date="2020-08" db="EMBL/GenBank/DDBJ databases">
        <title>Multicomponent nature underlies the extraordinary mechanical properties of spider dragline silk.</title>
        <authorList>
            <person name="Kono N."/>
            <person name="Nakamura H."/>
            <person name="Mori M."/>
            <person name="Yoshida Y."/>
            <person name="Ohtoshi R."/>
            <person name="Malay A.D."/>
            <person name="Moran D.A.P."/>
            <person name="Tomita M."/>
            <person name="Numata K."/>
            <person name="Arakawa K."/>
        </authorList>
    </citation>
    <scope>NUCLEOTIDE SEQUENCE</scope>
</reference>
<protein>
    <submittedName>
        <fullName evidence="1">Uncharacterized protein</fullName>
    </submittedName>
</protein>
<dbReference type="AlphaFoldDB" id="A0A8X6PYE6"/>
<dbReference type="EMBL" id="BMAW01024203">
    <property type="protein sequence ID" value="GFT86889.1"/>
    <property type="molecule type" value="Genomic_DNA"/>
</dbReference>
<gene>
    <name evidence="1" type="ORF">NPIL_255781</name>
</gene>
<dbReference type="Proteomes" id="UP000887013">
    <property type="component" value="Unassembled WGS sequence"/>
</dbReference>